<dbReference type="AlphaFoldDB" id="A0A8J4XSP7"/>
<proteinExistence type="predicted"/>
<dbReference type="Proteomes" id="UP000770661">
    <property type="component" value="Unassembled WGS sequence"/>
</dbReference>
<feature type="compositionally biased region" description="Basic residues" evidence="1">
    <location>
        <begin position="39"/>
        <end position="55"/>
    </location>
</feature>
<name>A0A8J4XSP7_CHIOP</name>
<evidence type="ECO:0000313" key="2">
    <source>
        <dbReference type="EMBL" id="KAG0712149.1"/>
    </source>
</evidence>
<comment type="caution">
    <text evidence="2">The sequence shown here is derived from an EMBL/GenBank/DDBJ whole genome shotgun (WGS) entry which is preliminary data.</text>
</comment>
<sequence length="384" mass="41556">MPWADTVPGGPQVPKAFAVLVQLLESHRHEPPASSAKITAHRQKRKINKGRPARPFHSRIRLPIATRDGQVRTAATRGSCPQRTGGPSFEDLRNLNIDKHQLTLSHPSTLPHPLCCRSREGGGFGHGVKKSPSCLSPVCVKLGLRDLYGSTITCCLIFIYLVFSLSPPSTRPAPPCPSPWPLRCQRRLMYHDRAGRCSSCNAACHTSPFCFSFWSVLCGCGSVRLVGCLCGGLFVCLVCVGCRSALVWLLSGFLSVGTAAVKMFHILETRPTKVRWCWLARERGTSTASPLVSTVLVLRVAILGGCRNPARCGTPCTCALWNTTSAATSLRCSSESRGITGSNWAGGSGGSAASTSRRARRWMLSSLRVCEAAHDIQERAVYSK</sequence>
<gene>
    <name evidence="2" type="ORF">GWK47_019095</name>
</gene>
<keyword evidence="3" id="KW-1185">Reference proteome</keyword>
<dbReference type="EMBL" id="JACEEZ010022690">
    <property type="protein sequence ID" value="KAG0712149.1"/>
    <property type="molecule type" value="Genomic_DNA"/>
</dbReference>
<organism evidence="2 3">
    <name type="scientific">Chionoecetes opilio</name>
    <name type="common">Atlantic snow crab</name>
    <name type="synonym">Cancer opilio</name>
    <dbReference type="NCBI Taxonomy" id="41210"/>
    <lineage>
        <taxon>Eukaryota</taxon>
        <taxon>Metazoa</taxon>
        <taxon>Ecdysozoa</taxon>
        <taxon>Arthropoda</taxon>
        <taxon>Crustacea</taxon>
        <taxon>Multicrustacea</taxon>
        <taxon>Malacostraca</taxon>
        <taxon>Eumalacostraca</taxon>
        <taxon>Eucarida</taxon>
        <taxon>Decapoda</taxon>
        <taxon>Pleocyemata</taxon>
        <taxon>Brachyura</taxon>
        <taxon>Eubrachyura</taxon>
        <taxon>Majoidea</taxon>
        <taxon>Majidae</taxon>
        <taxon>Chionoecetes</taxon>
    </lineage>
</organism>
<feature type="region of interest" description="Disordered" evidence="1">
    <location>
        <begin position="71"/>
        <end position="90"/>
    </location>
</feature>
<evidence type="ECO:0000256" key="1">
    <source>
        <dbReference type="SAM" id="MobiDB-lite"/>
    </source>
</evidence>
<evidence type="ECO:0000313" key="3">
    <source>
        <dbReference type="Proteomes" id="UP000770661"/>
    </source>
</evidence>
<protein>
    <submittedName>
        <fullName evidence="2">Uncharacterized protein</fullName>
    </submittedName>
</protein>
<feature type="region of interest" description="Disordered" evidence="1">
    <location>
        <begin position="28"/>
        <end position="55"/>
    </location>
</feature>
<accession>A0A8J4XSP7</accession>
<reference evidence="2" key="1">
    <citation type="submission" date="2020-07" db="EMBL/GenBank/DDBJ databases">
        <title>The High-quality genome of the commercially important snow crab, Chionoecetes opilio.</title>
        <authorList>
            <person name="Jeong J.-H."/>
            <person name="Ryu S."/>
        </authorList>
    </citation>
    <scope>NUCLEOTIDE SEQUENCE</scope>
    <source>
        <strain evidence="2">MADBK_172401_WGS</strain>
        <tissue evidence="2">Digestive gland</tissue>
    </source>
</reference>